<protein>
    <submittedName>
        <fullName evidence="2">Uncharacterized protein</fullName>
    </submittedName>
</protein>
<evidence type="ECO:0000313" key="2">
    <source>
        <dbReference type="EMBL" id="QNH74994.1"/>
    </source>
</evidence>
<sequence>MHQNDQTALRALEQNVILRFSAALRQRFSNTTPDKSSAGFADTTLGSQDKIFADYLIAANARFALVEFKASFLDIRSEAKKPLRRSLFDHLTVRDDLLRRCLDFHYICWGATSYLPTSGSQEGFIEECEFLNHYALQVAPFMVTKPRLRKVADFSTTSFLDGFLGARLVGGTVHRFKTYVNELAAIAGGTQGDATTLEGMVFAFVPGDENRPGRYAHGRFRGLDHLALLLAAKPDRLEYDRRPGYEPKPEPEHDHLQRPSRGMQM</sequence>
<dbReference type="Proteomes" id="UP000515277">
    <property type="component" value="Chromosome"/>
</dbReference>
<proteinExistence type="predicted"/>
<organism evidence="2 3">
    <name type="scientific">Pseudomonas protegens</name>
    <dbReference type="NCBI Taxonomy" id="380021"/>
    <lineage>
        <taxon>Bacteria</taxon>
        <taxon>Pseudomonadati</taxon>
        <taxon>Pseudomonadota</taxon>
        <taxon>Gammaproteobacteria</taxon>
        <taxon>Pseudomonadales</taxon>
        <taxon>Pseudomonadaceae</taxon>
        <taxon>Pseudomonas</taxon>
    </lineage>
</organism>
<dbReference type="RefSeq" id="WP_179599212.1">
    <property type="nucleotide sequence ID" value="NZ_CP060201.1"/>
</dbReference>
<feature type="region of interest" description="Disordered" evidence="1">
    <location>
        <begin position="239"/>
        <end position="265"/>
    </location>
</feature>
<accession>A0A7G8YH44</accession>
<gene>
    <name evidence="2" type="ORF">GGI48_16810</name>
</gene>
<feature type="compositionally biased region" description="Basic and acidic residues" evidence="1">
    <location>
        <begin position="239"/>
        <end position="257"/>
    </location>
</feature>
<evidence type="ECO:0000313" key="3">
    <source>
        <dbReference type="Proteomes" id="UP000515277"/>
    </source>
</evidence>
<dbReference type="EMBL" id="CP060201">
    <property type="protein sequence ID" value="QNH74994.1"/>
    <property type="molecule type" value="Genomic_DNA"/>
</dbReference>
<evidence type="ECO:0000256" key="1">
    <source>
        <dbReference type="SAM" id="MobiDB-lite"/>
    </source>
</evidence>
<dbReference type="AlphaFoldDB" id="A0A7G8YH44"/>
<name>A0A7G8YH44_9PSED</name>
<reference evidence="3" key="1">
    <citation type="journal article" date="2020" name="Microbiol. Resour. Announc.">
        <title>Complete genome sequences of four natural Pseudomonas isolates that catabolize a wide range of aromatic compounds relevant to lignin valorization.</title>
        <authorList>
            <person name="Hatmaker E.A."/>
            <person name="Presley G."/>
            <person name="Cannon O."/>
            <person name="Guss A.M."/>
            <person name="Elkins J.G."/>
        </authorList>
    </citation>
    <scope>NUCLEOTIDE SEQUENCE [LARGE SCALE GENOMIC DNA]</scope>
    <source>
        <strain evidence="3">H1F5C</strain>
    </source>
</reference>